<dbReference type="SUPFAM" id="SSF53335">
    <property type="entry name" value="S-adenosyl-L-methionine-dependent methyltransferases"/>
    <property type="match status" value="1"/>
</dbReference>
<dbReference type="EMBL" id="CAJNRE010017395">
    <property type="protein sequence ID" value="CAF2154043.1"/>
    <property type="molecule type" value="Genomic_DNA"/>
</dbReference>
<evidence type="ECO:0000256" key="4">
    <source>
        <dbReference type="ARBA" id="ARBA00022691"/>
    </source>
</evidence>
<dbReference type="Proteomes" id="UP000663824">
    <property type="component" value="Unassembled WGS sequence"/>
</dbReference>
<dbReference type="PANTHER" id="PTHR11006:SF102">
    <property type="entry name" value="PROTEIN ARGININE N-METHYLTRANSFERASE 1"/>
    <property type="match status" value="1"/>
</dbReference>
<dbReference type="Pfam" id="PF22528">
    <property type="entry name" value="PRMT_C"/>
    <property type="match status" value="1"/>
</dbReference>
<dbReference type="Pfam" id="PF06325">
    <property type="entry name" value="PrmA"/>
    <property type="match status" value="1"/>
</dbReference>
<comment type="catalytic activity">
    <reaction evidence="5">
        <text>L-arginyl-[protein] + S-adenosyl-L-methionine = N(omega)-methyl-L-arginyl-[protein] + S-adenosyl-L-homocysteine + H(+)</text>
        <dbReference type="Rhea" id="RHEA:48100"/>
        <dbReference type="Rhea" id="RHEA-COMP:10532"/>
        <dbReference type="Rhea" id="RHEA-COMP:11990"/>
        <dbReference type="ChEBI" id="CHEBI:15378"/>
        <dbReference type="ChEBI" id="CHEBI:29965"/>
        <dbReference type="ChEBI" id="CHEBI:57856"/>
        <dbReference type="ChEBI" id="CHEBI:59789"/>
        <dbReference type="ChEBI" id="CHEBI:65280"/>
    </reaction>
    <physiologicalReaction direction="left-to-right" evidence="5">
        <dbReference type="Rhea" id="RHEA:48101"/>
    </physiologicalReaction>
</comment>
<dbReference type="GO" id="GO:0042054">
    <property type="term" value="F:histone methyltransferase activity"/>
    <property type="evidence" value="ECO:0007669"/>
    <property type="project" value="TreeGrafter"/>
</dbReference>
<evidence type="ECO:0000259" key="8">
    <source>
        <dbReference type="Pfam" id="PF22528"/>
    </source>
</evidence>
<dbReference type="Gene3D" id="2.70.160.11">
    <property type="entry name" value="Hnrnp arginine n-methyltransferase1"/>
    <property type="match status" value="1"/>
</dbReference>
<feature type="domain" description="Protein arginine N-methyltransferase" evidence="8">
    <location>
        <begin position="168"/>
        <end position="335"/>
    </location>
</feature>
<feature type="region of interest" description="Disordered" evidence="7">
    <location>
        <begin position="354"/>
        <end position="403"/>
    </location>
</feature>
<dbReference type="GO" id="GO:0032259">
    <property type="term" value="P:methylation"/>
    <property type="evidence" value="ECO:0007669"/>
    <property type="project" value="UniProtKB-KW"/>
</dbReference>
<accession>A0A816Y344</accession>
<name>A0A816Y344_9BILA</name>
<dbReference type="CDD" id="cd02440">
    <property type="entry name" value="AdoMet_MTases"/>
    <property type="match status" value="1"/>
</dbReference>
<organism evidence="9 10">
    <name type="scientific">Rotaria magnacalcarata</name>
    <dbReference type="NCBI Taxonomy" id="392030"/>
    <lineage>
        <taxon>Eukaryota</taxon>
        <taxon>Metazoa</taxon>
        <taxon>Spiralia</taxon>
        <taxon>Gnathifera</taxon>
        <taxon>Rotifera</taxon>
        <taxon>Eurotatoria</taxon>
        <taxon>Bdelloidea</taxon>
        <taxon>Philodinida</taxon>
        <taxon>Philodinidae</taxon>
        <taxon>Rotaria</taxon>
    </lineage>
</organism>
<comment type="caution">
    <text evidence="9">The sequence shown here is derived from an EMBL/GenBank/DDBJ whole genome shotgun (WGS) entry which is preliminary data.</text>
</comment>
<dbReference type="FunFam" id="3.40.50.150:FF:000003">
    <property type="entry name" value="Blast:Protein arginine N-methyltransferase 1"/>
    <property type="match status" value="1"/>
</dbReference>
<keyword evidence="3 6" id="KW-0808">Transferase</keyword>
<dbReference type="Gene3D" id="3.40.50.150">
    <property type="entry name" value="Vaccinia Virus protein VP39"/>
    <property type="match status" value="1"/>
</dbReference>
<dbReference type="PROSITE" id="PS51678">
    <property type="entry name" value="SAM_MT_PRMT"/>
    <property type="match status" value="1"/>
</dbReference>
<dbReference type="PANTHER" id="PTHR11006">
    <property type="entry name" value="PROTEIN ARGININE N-METHYLTRANSFERASE"/>
    <property type="match status" value="1"/>
</dbReference>
<dbReference type="AlphaFoldDB" id="A0A816Y344"/>
<keyword evidence="2 6" id="KW-0489">Methyltransferase</keyword>
<keyword evidence="4 6" id="KW-0949">S-adenosyl-L-methionine</keyword>
<dbReference type="InterPro" id="IPR029063">
    <property type="entry name" value="SAM-dependent_MTases_sf"/>
</dbReference>
<dbReference type="InterPro" id="IPR055135">
    <property type="entry name" value="PRMT_dom"/>
</dbReference>
<dbReference type="InterPro" id="IPR025799">
    <property type="entry name" value="Arg_MeTrfase"/>
</dbReference>
<proteinExistence type="predicted"/>
<evidence type="ECO:0000313" key="10">
    <source>
        <dbReference type="Proteomes" id="UP000663824"/>
    </source>
</evidence>
<evidence type="ECO:0000256" key="5">
    <source>
        <dbReference type="ARBA" id="ARBA00049303"/>
    </source>
</evidence>
<evidence type="ECO:0000313" key="9">
    <source>
        <dbReference type="EMBL" id="CAF2154043.1"/>
    </source>
</evidence>
<evidence type="ECO:0000256" key="2">
    <source>
        <dbReference type="ARBA" id="ARBA00022603"/>
    </source>
</evidence>
<gene>
    <name evidence="9" type="ORF">MBJ925_LOCUS31810</name>
</gene>
<feature type="compositionally biased region" description="Low complexity" evidence="7">
    <location>
        <begin position="375"/>
        <end position="396"/>
    </location>
</feature>
<reference evidence="9" key="1">
    <citation type="submission" date="2021-02" db="EMBL/GenBank/DDBJ databases">
        <authorList>
            <person name="Nowell W R."/>
        </authorList>
    </citation>
    <scope>NUCLEOTIDE SEQUENCE</scope>
</reference>
<evidence type="ECO:0000256" key="7">
    <source>
        <dbReference type="SAM" id="MobiDB-lite"/>
    </source>
</evidence>
<sequence>MNSKHISNDQQYFESYDQVQVHELMLRDRPRVCAYHDAIMNNKHLFENKVVLDVGSGTGILSMFAAKAGAKLVYAVDACPTICNLAAQLIQCNGLQDRVQIINKRVEEIDKFDEKIDIIISEWMGFYLFHESMLESVIYARDHFLRSSIQNDDSTSEQNESIVIFPSHAYLYCAPFMDQNIRIELNTMWNDYFNLNLSPIRQHIKNSDLSECVIETIEPSQLVHDAQLIQSIDLRTVRIDELQSMRSFCEFTIDNTCIISGFCFWFDCYFSTNDNSSILRSTRLTTNPSSPKTHWKQTLVFLPEDIYPLKNDIVPVNIKLKQSAANRRQYDLTISIKKIKENLNNNDETILVENLNNKGQRRRSSTMSTDKHITSESQTMDETSDSTSSESDNDSNASDEHPIPCSCDRERCKLIKIIIEKYDEENAIE</sequence>
<dbReference type="EC" id="2.1.1.319" evidence="1"/>
<protein>
    <recommendedName>
        <fullName evidence="1">type I protein arginine methyltransferase</fullName>
        <ecNumber evidence="1">2.1.1.319</ecNumber>
    </recommendedName>
</protein>
<evidence type="ECO:0000256" key="3">
    <source>
        <dbReference type="ARBA" id="ARBA00022679"/>
    </source>
</evidence>
<evidence type="ECO:0000256" key="1">
    <source>
        <dbReference type="ARBA" id="ARBA00011925"/>
    </source>
</evidence>
<dbReference type="GO" id="GO:0035242">
    <property type="term" value="F:protein-arginine omega-N asymmetric methyltransferase activity"/>
    <property type="evidence" value="ECO:0007669"/>
    <property type="project" value="UniProtKB-EC"/>
</dbReference>
<evidence type="ECO:0000256" key="6">
    <source>
        <dbReference type="PROSITE-ProRule" id="PRU01015"/>
    </source>
</evidence>